<proteinExistence type="predicted"/>
<protein>
    <submittedName>
        <fullName evidence="1">22247_t:CDS:1</fullName>
    </submittedName>
</protein>
<evidence type="ECO:0000313" key="2">
    <source>
        <dbReference type="Proteomes" id="UP000789920"/>
    </source>
</evidence>
<evidence type="ECO:0000313" key="1">
    <source>
        <dbReference type="EMBL" id="CAG8841926.1"/>
    </source>
</evidence>
<sequence length="52" mass="6222">RQGYHIDSDMDMNRMVHFILPIIVICKGLILYNDDDKLQFTLHIDIDYNLQN</sequence>
<name>A0ACA9SLF9_9GLOM</name>
<feature type="non-terminal residue" evidence="1">
    <location>
        <position position="52"/>
    </location>
</feature>
<reference evidence="1" key="1">
    <citation type="submission" date="2021-06" db="EMBL/GenBank/DDBJ databases">
        <authorList>
            <person name="Kallberg Y."/>
            <person name="Tangrot J."/>
            <person name="Rosling A."/>
        </authorList>
    </citation>
    <scope>NUCLEOTIDE SEQUENCE</scope>
    <source>
        <strain evidence="1">MA461A</strain>
    </source>
</reference>
<accession>A0ACA9SLF9</accession>
<feature type="non-terminal residue" evidence="1">
    <location>
        <position position="1"/>
    </location>
</feature>
<dbReference type="EMBL" id="CAJVQC010132284">
    <property type="protein sequence ID" value="CAG8841926.1"/>
    <property type="molecule type" value="Genomic_DNA"/>
</dbReference>
<comment type="caution">
    <text evidence="1">The sequence shown here is derived from an EMBL/GenBank/DDBJ whole genome shotgun (WGS) entry which is preliminary data.</text>
</comment>
<gene>
    <name evidence="1" type="ORF">RPERSI_LOCUS32089</name>
</gene>
<keyword evidence="2" id="KW-1185">Reference proteome</keyword>
<dbReference type="Proteomes" id="UP000789920">
    <property type="component" value="Unassembled WGS sequence"/>
</dbReference>
<organism evidence="1 2">
    <name type="scientific">Racocetra persica</name>
    <dbReference type="NCBI Taxonomy" id="160502"/>
    <lineage>
        <taxon>Eukaryota</taxon>
        <taxon>Fungi</taxon>
        <taxon>Fungi incertae sedis</taxon>
        <taxon>Mucoromycota</taxon>
        <taxon>Glomeromycotina</taxon>
        <taxon>Glomeromycetes</taxon>
        <taxon>Diversisporales</taxon>
        <taxon>Gigasporaceae</taxon>
        <taxon>Racocetra</taxon>
    </lineage>
</organism>